<reference evidence="1 2" key="1">
    <citation type="submission" date="2016-10" db="EMBL/GenBank/DDBJ databases">
        <authorList>
            <person name="de Groot N.N."/>
        </authorList>
    </citation>
    <scope>NUCLEOTIDE SEQUENCE [LARGE SCALE GENOMIC DNA]</scope>
    <source>
        <strain evidence="1 2">CGMCC 1.6848</strain>
    </source>
</reference>
<keyword evidence="2" id="KW-1185">Reference proteome</keyword>
<proteinExistence type="predicted"/>
<accession>A0A1I3AA95</accession>
<name>A0A1I3AA95_9GAMM</name>
<dbReference type="AlphaFoldDB" id="A0A1I3AA95"/>
<protein>
    <submittedName>
        <fullName evidence="1">Uncharacterized protein</fullName>
    </submittedName>
</protein>
<sequence length="76" mass="8726">MCLLAKAKRDDTVQCVAIFLFMVPFVLRSSISPLPSSNEEAAHLLDHPRFFVRKLAICKKLRRIRIRCREVIAESA</sequence>
<evidence type="ECO:0000313" key="1">
    <source>
        <dbReference type="EMBL" id="SFH46820.1"/>
    </source>
</evidence>
<dbReference type="EMBL" id="FOPY01000004">
    <property type="protein sequence ID" value="SFH46820.1"/>
    <property type="molecule type" value="Genomic_DNA"/>
</dbReference>
<organism evidence="1 2">
    <name type="scientific">Modicisalibacter xianhensis</name>
    <dbReference type="NCBI Taxonomy" id="442341"/>
    <lineage>
        <taxon>Bacteria</taxon>
        <taxon>Pseudomonadati</taxon>
        <taxon>Pseudomonadota</taxon>
        <taxon>Gammaproteobacteria</taxon>
        <taxon>Oceanospirillales</taxon>
        <taxon>Halomonadaceae</taxon>
        <taxon>Modicisalibacter</taxon>
    </lineage>
</organism>
<gene>
    <name evidence="1" type="ORF">SAMN04487959_104237</name>
</gene>
<dbReference type="Proteomes" id="UP000199040">
    <property type="component" value="Unassembled WGS sequence"/>
</dbReference>
<evidence type="ECO:0000313" key="2">
    <source>
        <dbReference type="Proteomes" id="UP000199040"/>
    </source>
</evidence>